<dbReference type="AlphaFoldDB" id="A0A5E6MAB1"/>
<sequence>MSIPIRSSDELLAALREHPEWREAIRREILTGELLGLPAKLEKAELERREDSREIRESMQGLAETTRALAQQQEKTEDTLQSFMDSTERRFIAVENLLTGMSIKLDELDGKVTQRDAVEKLDNYLHKQIDPLEVLARLLLSRMFAAARGAGAITEEERDQLGDADALAVGEDKKTGELACAAAEVSTTVNVDDVERAGLRSELFLKALRAAVEAKPKQWEKLLPRLPAKSYALVIGRRITEEARREAERRGVLFANYRNGQPACLTKFVPEARRMGLDARRNEAGRSISQAAGDRL</sequence>
<protein>
    <submittedName>
        <fullName evidence="1">Uncharacterized protein</fullName>
    </submittedName>
</protein>
<gene>
    <name evidence="1" type="ORF">MAMT_01223</name>
</gene>
<dbReference type="OrthoDB" id="564864at2"/>
<evidence type="ECO:0000313" key="1">
    <source>
        <dbReference type="EMBL" id="VVM06482.1"/>
    </source>
</evidence>
<reference evidence="1 2" key="1">
    <citation type="submission" date="2019-09" db="EMBL/GenBank/DDBJ databases">
        <authorList>
            <person name="Cremers G."/>
        </authorList>
    </citation>
    <scope>NUCLEOTIDE SEQUENCE [LARGE SCALE GENOMIC DNA]</scope>
    <source>
        <strain evidence="1">4A</strain>
    </source>
</reference>
<dbReference type="Proteomes" id="UP000334923">
    <property type="component" value="Unassembled WGS sequence"/>
</dbReference>
<organism evidence="1 2">
    <name type="scientific">Methylacidimicrobium tartarophylax</name>
    <dbReference type="NCBI Taxonomy" id="1041768"/>
    <lineage>
        <taxon>Bacteria</taxon>
        <taxon>Pseudomonadati</taxon>
        <taxon>Verrucomicrobiota</taxon>
        <taxon>Methylacidimicrobium</taxon>
    </lineage>
</organism>
<evidence type="ECO:0000313" key="2">
    <source>
        <dbReference type="Proteomes" id="UP000334923"/>
    </source>
</evidence>
<keyword evidence="2" id="KW-1185">Reference proteome</keyword>
<name>A0A5E6MAB1_9BACT</name>
<dbReference type="EMBL" id="CABFVA020000066">
    <property type="protein sequence ID" value="VVM06482.1"/>
    <property type="molecule type" value="Genomic_DNA"/>
</dbReference>
<dbReference type="RefSeq" id="WP_142660084.1">
    <property type="nucleotide sequence ID" value="NZ_CABFVA020000066.1"/>
</dbReference>
<accession>A0A5E6MAB1</accession>
<proteinExistence type="predicted"/>